<evidence type="ECO:0000313" key="2">
    <source>
        <dbReference type="Proteomes" id="UP000230093"/>
    </source>
</evidence>
<gene>
    <name evidence="1" type="ORF">COT75_03630</name>
</gene>
<evidence type="ECO:0000313" key="1">
    <source>
        <dbReference type="EMBL" id="PIS09029.1"/>
    </source>
</evidence>
<dbReference type="Proteomes" id="UP000230093">
    <property type="component" value="Unassembled WGS sequence"/>
</dbReference>
<dbReference type="AlphaFoldDB" id="A0A2H0WAW8"/>
<name>A0A2H0WAW8_9BACT</name>
<comment type="caution">
    <text evidence="1">The sequence shown here is derived from an EMBL/GenBank/DDBJ whole genome shotgun (WGS) entry which is preliminary data.</text>
</comment>
<organism evidence="1 2">
    <name type="scientific">Candidatus Beckwithbacteria bacterium CG10_big_fil_rev_8_21_14_0_10_34_10</name>
    <dbReference type="NCBI Taxonomy" id="1974495"/>
    <lineage>
        <taxon>Bacteria</taxon>
        <taxon>Candidatus Beckwithiibacteriota</taxon>
    </lineage>
</organism>
<reference evidence="2" key="1">
    <citation type="submission" date="2017-09" db="EMBL/GenBank/DDBJ databases">
        <title>Depth-based differentiation of microbial function through sediment-hosted aquifers and enrichment of novel symbionts in the deep terrestrial subsurface.</title>
        <authorList>
            <person name="Probst A.J."/>
            <person name="Ladd B."/>
            <person name="Jarett J.K."/>
            <person name="Geller-Mcgrath D.E."/>
            <person name="Sieber C.M.K."/>
            <person name="Emerson J.B."/>
            <person name="Anantharaman K."/>
            <person name="Thomas B.C."/>
            <person name="Malmstrom R."/>
            <person name="Stieglmeier M."/>
            <person name="Klingl A."/>
            <person name="Woyke T."/>
            <person name="Ryan C.M."/>
            <person name="Banfield J.F."/>
        </authorList>
    </citation>
    <scope>NUCLEOTIDE SEQUENCE [LARGE SCALE GENOMIC DNA]</scope>
</reference>
<dbReference type="EMBL" id="PEZT01000022">
    <property type="protein sequence ID" value="PIS09029.1"/>
    <property type="molecule type" value="Genomic_DNA"/>
</dbReference>
<sequence>MSFNFDLLERVEFKEFQVTEEQSNIGSSGMEINICAFCEQAPTADAKKQCLTNAKCEAGVELPEE</sequence>
<accession>A0A2H0WAW8</accession>
<proteinExistence type="predicted"/>
<protein>
    <submittedName>
        <fullName evidence="1">Uncharacterized protein</fullName>
    </submittedName>
</protein>